<dbReference type="GO" id="GO:0019239">
    <property type="term" value="F:deaminase activity"/>
    <property type="evidence" value="ECO:0007669"/>
    <property type="project" value="TreeGrafter"/>
</dbReference>
<evidence type="ECO:0000256" key="1">
    <source>
        <dbReference type="ARBA" id="ARBA00010552"/>
    </source>
</evidence>
<dbReference type="InterPro" id="IPR006175">
    <property type="entry name" value="YjgF/YER057c/UK114"/>
</dbReference>
<reference evidence="2 3" key="1">
    <citation type="submission" date="2018-08" db="EMBL/GenBank/DDBJ databases">
        <title>A genome reference for cultivated species of the human gut microbiota.</title>
        <authorList>
            <person name="Zou Y."/>
            <person name="Xue W."/>
            <person name="Luo G."/>
        </authorList>
    </citation>
    <scope>NUCLEOTIDE SEQUENCE [LARGE SCALE GENOMIC DNA]</scope>
    <source>
        <strain evidence="2 3">AF04-15</strain>
    </source>
</reference>
<dbReference type="RefSeq" id="WP_007715429.1">
    <property type="nucleotide sequence ID" value="NZ_JAWRJJ010000250.1"/>
</dbReference>
<evidence type="ECO:0000313" key="3">
    <source>
        <dbReference type="Proteomes" id="UP000283880"/>
    </source>
</evidence>
<organism evidence="2 3">
    <name type="scientific">Enterocloster asparagiformis</name>
    <dbReference type="NCBI Taxonomy" id="333367"/>
    <lineage>
        <taxon>Bacteria</taxon>
        <taxon>Bacillati</taxon>
        <taxon>Bacillota</taxon>
        <taxon>Clostridia</taxon>
        <taxon>Lachnospirales</taxon>
        <taxon>Lachnospiraceae</taxon>
        <taxon>Enterocloster</taxon>
    </lineage>
</organism>
<comment type="caution">
    <text evidence="2">The sequence shown here is derived from an EMBL/GenBank/DDBJ whole genome shotgun (WGS) entry which is preliminary data.</text>
</comment>
<proteinExistence type="inferred from homology"/>
<dbReference type="Proteomes" id="UP000283880">
    <property type="component" value="Unassembled WGS sequence"/>
</dbReference>
<dbReference type="Gene3D" id="3.30.1330.40">
    <property type="entry name" value="RutC-like"/>
    <property type="match status" value="1"/>
</dbReference>
<dbReference type="AlphaFoldDB" id="A0A413FC10"/>
<dbReference type="PANTHER" id="PTHR11803:SF58">
    <property type="entry name" value="PROTEIN HMF1-RELATED"/>
    <property type="match status" value="1"/>
</dbReference>
<dbReference type="CDD" id="cd00448">
    <property type="entry name" value="YjgF_YER057c_UK114_family"/>
    <property type="match status" value="1"/>
</dbReference>
<dbReference type="NCBIfam" id="TIGR00004">
    <property type="entry name" value="Rid family detoxifying hydrolase"/>
    <property type="match status" value="1"/>
</dbReference>
<comment type="similarity">
    <text evidence="1">Belongs to the RutC family.</text>
</comment>
<protein>
    <submittedName>
        <fullName evidence="2">RidA family protein</fullName>
    </submittedName>
</protein>
<dbReference type="InterPro" id="IPR035959">
    <property type="entry name" value="RutC-like_sf"/>
</dbReference>
<evidence type="ECO:0000313" key="2">
    <source>
        <dbReference type="EMBL" id="RGX26927.1"/>
    </source>
</evidence>
<sequence length="133" mass="14719">MIHKIITDNAPAPRGHYSHAVEWNGLIFLSGQLPIDAAGNPRADLSVEEQARLVFYNLKQVLADSGSSLNHVLRAGVYVSDIADWDRVDRIYKEFFGDHRPARSVVQVNDLHFGAKLEVELVAVKAEKSGQIG</sequence>
<dbReference type="InterPro" id="IPR006056">
    <property type="entry name" value="RidA"/>
</dbReference>
<dbReference type="FunFam" id="3.30.1330.40:FF:000001">
    <property type="entry name" value="L-PSP family endoribonuclease"/>
    <property type="match status" value="1"/>
</dbReference>
<dbReference type="GO" id="GO:0005829">
    <property type="term" value="C:cytosol"/>
    <property type="evidence" value="ECO:0007669"/>
    <property type="project" value="TreeGrafter"/>
</dbReference>
<dbReference type="SUPFAM" id="SSF55298">
    <property type="entry name" value="YjgF-like"/>
    <property type="match status" value="1"/>
</dbReference>
<dbReference type="Pfam" id="PF01042">
    <property type="entry name" value="Ribonuc_L-PSP"/>
    <property type="match status" value="1"/>
</dbReference>
<gene>
    <name evidence="2" type="ORF">DWV29_17745</name>
</gene>
<name>A0A413FC10_9FIRM</name>
<dbReference type="OrthoDB" id="9803101at2"/>
<dbReference type="EMBL" id="QSBM01000014">
    <property type="protein sequence ID" value="RGX26927.1"/>
    <property type="molecule type" value="Genomic_DNA"/>
</dbReference>
<dbReference type="PANTHER" id="PTHR11803">
    <property type="entry name" value="2-IMINOBUTANOATE/2-IMINOPROPANOATE DEAMINASE RIDA"/>
    <property type="match status" value="1"/>
</dbReference>
<accession>A0A413FC10</accession>